<dbReference type="CDD" id="cd04598">
    <property type="entry name" value="CBS_pair_GGDEF_EAL"/>
    <property type="match status" value="1"/>
</dbReference>
<dbReference type="Pfam" id="PF00990">
    <property type="entry name" value="GGDEF"/>
    <property type="match status" value="1"/>
</dbReference>
<dbReference type="InterPro" id="IPR035919">
    <property type="entry name" value="EAL_sf"/>
</dbReference>
<dbReference type="PROSITE" id="PS50883">
    <property type="entry name" value="EAL"/>
    <property type="match status" value="1"/>
</dbReference>
<evidence type="ECO:0000259" key="1">
    <source>
        <dbReference type="PROSITE" id="PS50883"/>
    </source>
</evidence>
<dbReference type="SMART" id="SM00267">
    <property type="entry name" value="GGDEF"/>
    <property type="match status" value="1"/>
</dbReference>
<dbReference type="NCBIfam" id="TIGR00254">
    <property type="entry name" value="GGDEF"/>
    <property type="match status" value="1"/>
</dbReference>
<dbReference type="Gene3D" id="3.10.580.10">
    <property type="entry name" value="CBS-domain"/>
    <property type="match status" value="1"/>
</dbReference>
<sequence>MEIKFKNSEIEQIIEQRKITILLQPIVDTFNGPALGYEALSRGPSNSRLHAPLQLFQAAEDAHLLPQLELTCIEAALEKFKKLDLKSYLFINLSAKAFSLVDIQDIERLLNRYQVAPQQLVLELTEQHQIDCHASMQLKIRQIKERGIAIAIDDLGAGYSGLRTWSELQPDFIKVDRYFASGLDKDPIKRQFLRSICQLAYQVNCKMIVEGIERPQELKITQSMGIQYCQGYLFSPPQDDPARSHQWAHLLLTKNTVKSAFAQQIGSLLLYCEPALPTALANEIMERFLANPALNCIPVVENQRAIGLVKRQDLLNLFSGRYGRELYGRKRISELMYRQPLIVESNMDLTQVSTQLTENTELDLELNFIICNNGHYLGIGAIRDLMRQLTQYQLKLARHANPLTLLPGNVPVNQTLQQYLRQGASFQIAYFDLNNFKPFNDCYGYSKGDEAINLLANILKDKLKKDHNFLGHVGGDDFVALLRDADWKACCQQVIDEFDNKIISLYKSQHISQNGITGVDRKGQRSFFPIMGLAVGIVCIPNNFHGSAEKLTEYASLAKKYAKESNQSQMYLLHAKTKSNAASVMALS</sequence>
<organism evidence="3 4">
    <name type="scientific">Motilimonas cestriensis</name>
    <dbReference type="NCBI Taxonomy" id="2742685"/>
    <lineage>
        <taxon>Bacteria</taxon>
        <taxon>Pseudomonadati</taxon>
        <taxon>Pseudomonadota</taxon>
        <taxon>Gammaproteobacteria</taxon>
        <taxon>Alteromonadales</taxon>
        <taxon>Alteromonadales genera incertae sedis</taxon>
        <taxon>Motilimonas</taxon>
    </lineage>
</organism>
<feature type="domain" description="EAL" evidence="1">
    <location>
        <begin position="3"/>
        <end position="251"/>
    </location>
</feature>
<dbReference type="EMBL" id="JAIMJA010000002">
    <property type="protein sequence ID" value="MCE2593719.1"/>
    <property type="molecule type" value="Genomic_DNA"/>
</dbReference>
<dbReference type="SUPFAM" id="SSF55073">
    <property type="entry name" value="Nucleotide cyclase"/>
    <property type="match status" value="1"/>
</dbReference>
<name>A0ABS8W7C9_9GAMM</name>
<dbReference type="Pfam" id="PF00571">
    <property type="entry name" value="CBS"/>
    <property type="match status" value="1"/>
</dbReference>
<gene>
    <name evidence="3" type="ORF">K6Y31_02680</name>
</gene>
<dbReference type="InterPro" id="IPR046342">
    <property type="entry name" value="CBS_dom_sf"/>
</dbReference>
<comment type="caution">
    <text evidence="3">The sequence shown here is derived from an EMBL/GenBank/DDBJ whole genome shotgun (WGS) entry which is preliminary data.</text>
</comment>
<evidence type="ECO:0000313" key="4">
    <source>
        <dbReference type="Proteomes" id="UP001201273"/>
    </source>
</evidence>
<dbReference type="InterPro" id="IPR029787">
    <property type="entry name" value="Nucleotide_cyclase"/>
</dbReference>
<dbReference type="CDD" id="cd01948">
    <property type="entry name" value="EAL"/>
    <property type="match status" value="1"/>
</dbReference>
<dbReference type="RefSeq" id="WP_233051308.1">
    <property type="nucleotide sequence ID" value="NZ_JAIMJA010000002.1"/>
</dbReference>
<dbReference type="InterPro" id="IPR000644">
    <property type="entry name" value="CBS_dom"/>
</dbReference>
<evidence type="ECO:0000259" key="2">
    <source>
        <dbReference type="PROSITE" id="PS50887"/>
    </source>
</evidence>
<dbReference type="SUPFAM" id="SSF141868">
    <property type="entry name" value="EAL domain-like"/>
    <property type="match status" value="1"/>
</dbReference>
<dbReference type="Gene3D" id="3.30.70.270">
    <property type="match status" value="1"/>
</dbReference>
<reference evidence="3 4" key="1">
    <citation type="journal article" date="2022" name="Environ. Microbiol. Rep.">
        <title>Eco-phylogenetic analyses reveal divergent evolution of vitamin B12 metabolism in the marine bacterial family 'Psychromonadaceae'.</title>
        <authorList>
            <person name="Jin X."/>
            <person name="Yang Y."/>
            <person name="Cao H."/>
            <person name="Gao B."/>
            <person name="Zhao Z."/>
        </authorList>
    </citation>
    <scope>NUCLEOTIDE SEQUENCE [LARGE SCALE GENOMIC DNA]</scope>
    <source>
        <strain evidence="3 4">MKS20</strain>
    </source>
</reference>
<dbReference type="Pfam" id="PF00563">
    <property type="entry name" value="EAL"/>
    <property type="match status" value="1"/>
</dbReference>
<dbReference type="InterPro" id="IPR043128">
    <property type="entry name" value="Rev_trsase/Diguanyl_cyclase"/>
</dbReference>
<keyword evidence="4" id="KW-1185">Reference proteome</keyword>
<dbReference type="PANTHER" id="PTHR33121:SF76">
    <property type="entry name" value="SIGNALING PROTEIN"/>
    <property type="match status" value="1"/>
</dbReference>
<dbReference type="InterPro" id="IPR000160">
    <property type="entry name" value="GGDEF_dom"/>
</dbReference>
<dbReference type="CDD" id="cd01949">
    <property type="entry name" value="GGDEF"/>
    <property type="match status" value="1"/>
</dbReference>
<dbReference type="Proteomes" id="UP001201273">
    <property type="component" value="Unassembled WGS sequence"/>
</dbReference>
<dbReference type="PANTHER" id="PTHR33121">
    <property type="entry name" value="CYCLIC DI-GMP PHOSPHODIESTERASE PDEF"/>
    <property type="match status" value="1"/>
</dbReference>
<proteinExistence type="predicted"/>
<dbReference type="InterPro" id="IPR001633">
    <property type="entry name" value="EAL_dom"/>
</dbReference>
<accession>A0ABS8W7C9</accession>
<dbReference type="InterPro" id="IPR050706">
    <property type="entry name" value="Cyclic-di-GMP_PDE-like"/>
</dbReference>
<protein>
    <submittedName>
        <fullName evidence="3">GGDEF domain-containing protein</fullName>
    </submittedName>
</protein>
<dbReference type="SMART" id="SM00052">
    <property type="entry name" value="EAL"/>
    <property type="match status" value="1"/>
</dbReference>
<feature type="domain" description="GGDEF" evidence="2">
    <location>
        <begin position="424"/>
        <end position="575"/>
    </location>
</feature>
<dbReference type="PROSITE" id="PS50887">
    <property type="entry name" value="GGDEF"/>
    <property type="match status" value="1"/>
</dbReference>
<evidence type="ECO:0000313" key="3">
    <source>
        <dbReference type="EMBL" id="MCE2593719.1"/>
    </source>
</evidence>
<dbReference type="SUPFAM" id="SSF54631">
    <property type="entry name" value="CBS-domain pair"/>
    <property type="match status" value="1"/>
</dbReference>
<dbReference type="Gene3D" id="3.20.20.450">
    <property type="entry name" value="EAL domain"/>
    <property type="match status" value="1"/>
</dbReference>